<feature type="active site" description="Charge relay system" evidence="8">
    <location>
        <position position="1008"/>
    </location>
</feature>
<dbReference type="GO" id="GO:0006508">
    <property type="term" value="P:proteolysis"/>
    <property type="evidence" value="ECO:0007669"/>
    <property type="project" value="UniProtKB-UniRule"/>
</dbReference>
<dbReference type="InterPro" id="IPR029045">
    <property type="entry name" value="ClpP/crotonase-like_dom_sf"/>
</dbReference>
<dbReference type="Pfam" id="PF26549">
    <property type="entry name" value="Tricorn_N"/>
    <property type="match status" value="1"/>
</dbReference>
<dbReference type="Gene3D" id="2.30.42.10">
    <property type="match status" value="1"/>
</dbReference>
<keyword evidence="10" id="KW-0732">Signal</keyword>
<dbReference type="GO" id="GO:0008236">
    <property type="term" value="F:serine-type peptidase activity"/>
    <property type="evidence" value="ECO:0007669"/>
    <property type="project" value="UniProtKB-UniRule"/>
</dbReference>
<dbReference type="CDD" id="cd07562">
    <property type="entry name" value="Peptidase_S41_TRI"/>
    <property type="match status" value="1"/>
</dbReference>
<dbReference type="GO" id="GO:0005737">
    <property type="term" value="C:cytoplasm"/>
    <property type="evidence" value="ECO:0007669"/>
    <property type="project" value="UniProtKB-SubCell"/>
</dbReference>
<dbReference type="Gene3D" id="3.30.750.44">
    <property type="match status" value="1"/>
</dbReference>
<evidence type="ECO:0000256" key="8">
    <source>
        <dbReference type="PIRSR" id="PIRSR036421-1"/>
    </source>
</evidence>
<evidence type="ECO:0000256" key="5">
    <source>
        <dbReference type="ARBA" id="ARBA00022801"/>
    </source>
</evidence>
<dbReference type="InterPro" id="IPR028204">
    <property type="entry name" value="Tricorn_C1"/>
</dbReference>
<sequence length="1045" mass="118675">MSRILMMLTACCLSAAVTAQQPGTYFLSSPALTPDGETVVFSFEGDLWKAGVKDGQATRLTAMQGYESNARISPDGKWIAFTGRQYGNPDVFIMPLAGGEIRQLTFHSASDDMNSWSWDSRSIYFTSNRAGQQAGYTVGINGGTPKRVFGDHFFQYDHALTEHPLTGEIFFNDTWESSNQATRKKYRGPFNPDIQSYNPKTKQYKKYTDWDGKDFGATIDRNGNLYFISDEANGEYNLYTMDKGKKTALTNFPASIRTPVVNANGGYVVFEKEYRLWLYDVASRKSRLLDINVLRNNVLPSEKDYDVRNSMTNFDVSPDGKKLVFTARGELFVSDVDGKFVKQLNKGNTERAREVKWMSDNRTIVFNQTSGGFLNWYTITADGSAPVKQLTSDLRNNRAIALNKARTKGVYLSGRDEVRLLDLKTGESKTLAKDEIWGFQNSDPGFSPNDEYVVFTAIRNFEQDIFVHHIKDNKTINLTKTGVTEASPVWSPDSRYIYFISARTKPSYPFGMQNPRIYRMPLEKIDEPYRSDKYEDMFKQEKKDTTRKDTTKKAPPVVASINIDTDKIMERLEQVGPSFGSQYLLTVVQKGEKTVVLFVSDHAEGRSALWKTTYEPFEQPKTEKINGTDGMGADFAEGGDKTMLLMNGNIYKLNIDLSRTDPVVISNVFRRNLAGEFTQIYEEAWAQLDENYYDEKFHGADWPALKKKYGAFLPYLNNRGDLRILLADLLGELNSSHLGFTSNGSEESVILSNRTMETGIVFDNNDPYKVSYIAKRSNADKKSIDVKPGDILVKVNDEAVNREMDRNYYFSKPSIDKEMRLTFSRNGAEYQVKIHPQVTLGSNLYDEWIDNNQKRVDEKSNNRIAYHHMKNMSTDELEKFLLDMTQDLYSKDALILDLRYNTGGNVHDEVLKFLSQRSYLKWKYREGKLANQSNFGPSDKPIVLLINEQSLSDAEMTAQGFKSLKLGSIIGTGTYRWIIFTSGAGLVDGSFVRLPGWGCYTLDGNDLEKTGVEPDIKVPMGFEDRLNKKDPQLDRAITEIMKQLK</sequence>
<evidence type="ECO:0000256" key="4">
    <source>
        <dbReference type="ARBA" id="ARBA00022670"/>
    </source>
</evidence>
<dbReference type="EC" id="3.4.21.-" evidence="7"/>
<dbReference type="Gene3D" id="2.130.10.10">
    <property type="entry name" value="YVTN repeat-like/Quinoprotein amine dehydrogenase"/>
    <property type="match status" value="1"/>
</dbReference>
<organism evidence="12 13">
    <name type="scientific">Sediminibacterium ginsengisoli</name>
    <dbReference type="NCBI Taxonomy" id="413434"/>
    <lineage>
        <taxon>Bacteria</taxon>
        <taxon>Pseudomonadati</taxon>
        <taxon>Bacteroidota</taxon>
        <taxon>Chitinophagia</taxon>
        <taxon>Chitinophagales</taxon>
        <taxon>Chitinophagaceae</taxon>
        <taxon>Sediminibacterium</taxon>
    </lineage>
</organism>
<evidence type="ECO:0000256" key="9">
    <source>
        <dbReference type="PIRSR" id="PIRSR036421-3"/>
    </source>
</evidence>
<feature type="chain" id="PRO_5012662171" description="Tricorn protease homolog" evidence="10">
    <location>
        <begin position="20"/>
        <end position="1045"/>
    </location>
</feature>
<comment type="function">
    <text evidence="7">Degrades oligopeptides.</text>
</comment>
<dbReference type="SUPFAM" id="SSF69304">
    <property type="entry name" value="Tricorn protease N-terminal domain"/>
    <property type="match status" value="1"/>
</dbReference>
<dbReference type="Pfam" id="PF03572">
    <property type="entry name" value="Peptidase_S41"/>
    <property type="match status" value="1"/>
</dbReference>
<dbReference type="EMBL" id="FUWH01000001">
    <property type="protein sequence ID" value="SJZ35170.1"/>
    <property type="molecule type" value="Genomic_DNA"/>
</dbReference>
<dbReference type="PIRSF" id="PIRSF036421">
    <property type="entry name" value="Tricorn_protease"/>
    <property type="match status" value="1"/>
</dbReference>
<dbReference type="PANTHER" id="PTHR43253">
    <property type="entry name" value="TRICORN PROTEASE HOMOLOG 2-RELATED"/>
    <property type="match status" value="1"/>
</dbReference>
<dbReference type="InterPro" id="IPR005151">
    <property type="entry name" value="Tail-specific_protease"/>
</dbReference>
<evidence type="ECO:0000256" key="1">
    <source>
        <dbReference type="ARBA" id="ARBA00004496"/>
    </source>
</evidence>
<keyword evidence="6 7" id="KW-0720">Serine protease</keyword>
<reference evidence="12 13" key="1">
    <citation type="submission" date="2017-02" db="EMBL/GenBank/DDBJ databases">
        <authorList>
            <person name="Peterson S.W."/>
        </authorList>
    </citation>
    <scope>NUCLEOTIDE SEQUENCE [LARGE SCALE GENOMIC DNA]</scope>
    <source>
        <strain evidence="12 13">DSM 22335</strain>
    </source>
</reference>
<dbReference type="PANTHER" id="PTHR43253:SF1">
    <property type="entry name" value="TRICORN PROTEASE HOMOLOG 2-RELATED"/>
    <property type="match status" value="1"/>
</dbReference>
<dbReference type="InterPro" id="IPR012393">
    <property type="entry name" value="Tricorn_protease"/>
</dbReference>
<dbReference type="Gene3D" id="2.120.10.60">
    <property type="entry name" value="Tricorn protease N-terminal domain"/>
    <property type="match status" value="1"/>
</dbReference>
<evidence type="ECO:0000256" key="6">
    <source>
        <dbReference type="ARBA" id="ARBA00022825"/>
    </source>
</evidence>
<evidence type="ECO:0000259" key="11">
    <source>
        <dbReference type="SMART" id="SM00245"/>
    </source>
</evidence>
<feature type="site" description="Transition state stabilizer; via amide nitrogen" evidence="9">
    <location>
        <position position="953"/>
    </location>
</feature>
<dbReference type="InterPro" id="IPR015943">
    <property type="entry name" value="WD40/YVTN_repeat-like_dom_sf"/>
</dbReference>
<feature type="domain" description="Tail specific protease" evidence="11">
    <location>
        <begin position="837"/>
        <end position="1019"/>
    </location>
</feature>
<dbReference type="Proteomes" id="UP000190888">
    <property type="component" value="Unassembled WGS sequence"/>
</dbReference>
<name>A0A1T4JYB5_9BACT</name>
<keyword evidence="13" id="KW-1185">Reference proteome</keyword>
<protein>
    <recommendedName>
        <fullName evidence="7">Tricorn protease homolog</fullName>
        <ecNumber evidence="7">3.4.21.-</ecNumber>
    </recommendedName>
</protein>
<evidence type="ECO:0000256" key="2">
    <source>
        <dbReference type="ARBA" id="ARBA00008524"/>
    </source>
</evidence>
<dbReference type="SUPFAM" id="SSF50156">
    <property type="entry name" value="PDZ domain-like"/>
    <property type="match status" value="1"/>
</dbReference>
<evidence type="ECO:0000256" key="3">
    <source>
        <dbReference type="ARBA" id="ARBA00022490"/>
    </source>
</evidence>
<dbReference type="AlphaFoldDB" id="A0A1T4JYB5"/>
<feature type="signal peptide" evidence="10">
    <location>
        <begin position="1"/>
        <end position="19"/>
    </location>
</feature>
<comment type="subcellular location">
    <subcellularLocation>
        <location evidence="1 7">Cytoplasm</location>
    </subcellularLocation>
</comment>
<dbReference type="SUPFAM" id="SSF82171">
    <property type="entry name" value="DPP6 N-terminal domain-like"/>
    <property type="match status" value="1"/>
</dbReference>
<evidence type="ECO:0000313" key="12">
    <source>
        <dbReference type="EMBL" id="SJZ35170.1"/>
    </source>
</evidence>
<evidence type="ECO:0000313" key="13">
    <source>
        <dbReference type="Proteomes" id="UP000190888"/>
    </source>
</evidence>
<keyword evidence="4 7" id="KW-0645">Protease</keyword>
<dbReference type="SUPFAM" id="SSF52096">
    <property type="entry name" value="ClpP/crotonase"/>
    <property type="match status" value="1"/>
</dbReference>
<dbReference type="STRING" id="413434.SAMN04488132_101312"/>
<dbReference type="SMART" id="SM00245">
    <property type="entry name" value="TSPc"/>
    <property type="match status" value="1"/>
</dbReference>
<dbReference type="Pfam" id="PF26550">
    <property type="entry name" value="Tricorn_2nd"/>
    <property type="match status" value="1"/>
</dbReference>
<accession>A0A1T4JYB5</accession>
<keyword evidence="3 7" id="KW-0963">Cytoplasm</keyword>
<feature type="active site" description="Nucleophile" evidence="8">
    <location>
        <position position="952"/>
    </location>
</feature>
<proteinExistence type="inferred from homology"/>
<dbReference type="Pfam" id="PF14684">
    <property type="entry name" value="Tricorn_C1"/>
    <property type="match status" value="1"/>
</dbReference>
<feature type="active site" description="Charge relay system" evidence="8">
    <location>
        <position position="737"/>
    </location>
</feature>
<evidence type="ECO:0000256" key="7">
    <source>
        <dbReference type="PIRNR" id="PIRNR036421"/>
    </source>
</evidence>
<gene>
    <name evidence="12" type="ORF">SAMN04488132_101312</name>
</gene>
<dbReference type="Gene3D" id="3.90.226.10">
    <property type="entry name" value="2-enoyl-CoA Hydratase, Chain A, domain 1"/>
    <property type="match status" value="1"/>
</dbReference>
<keyword evidence="5 7" id="KW-0378">Hydrolase</keyword>
<dbReference type="InterPro" id="IPR036034">
    <property type="entry name" value="PDZ_sf"/>
</dbReference>
<dbReference type="RefSeq" id="WP_078829654.1">
    <property type="nucleotide sequence ID" value="NZ_FUWH01000001.1"/>
</dbReference>
<comment type="similarity">
    <text evidence="2 7">Belongs to the peptidase S41B family.</text>
</comment>
<evidence type="ECO:0000256" key="10">
    <source>
        <dbReference type="SAM" id="SignalP"/>
    </source>
</evidence>